<proteinExistence type="predicted"/>
<dbReference type="InterPro" id="IPR029787">
    <property type="entry name" value="Nucleotide_cyclase"/>
</dbReference>
<keyword evidence="3" id="KW-1133">Transmembrane helix</keyword>
<protein>
    <recommendedName>
        <fullName evidence="1">diguanylate cyclase</fullName>
        <ecNumber evidence="1">2.7.7.65</ecNumber>
    </recommendedName>
</protein>
<dbReference type="InterPro" id="IPR043128">
    <property type="entry name" value="Rev_trsase/Diguanyl_cyclase"/>
</dbReference>
<dbReference type="Pfam" id="PF07695">
    <property type="entry name" value="7TMR-DISM_7TM"/>
    <property type="match status" value="1"/>
</dbReference>
<dbReference type="CDD" id="cd01949">
    <property type="entry name" value="GGDEF"/>
    <property type="match status" value="1"/>
</dbReference>
<feature type="signal peptide" evidence="4">
    <location>
        <begin position="1"/>
        <end position="27"/>
    </location>
</feature>
<dbReference type="NCBIfam" id="TIGR00254">
    <property type="entry name" value="GGDEF"/>
    <property type="match status" value="1"/>
</dbReference>
<dbReference type="Pfam" id="PF00990">
    <property type="entry name" value="GGDEF"/>
    <property type="match status" value="1"/>
</dbReference>
<evidence type="ECO:0000256" key="2">
    <source>
        <dbReference type="ARBA" id="ARBA00034247"/>
    </source>
</evidence>
<feature type="chain" id="PRO_5042521110" description="diguanylate cyclase" evidence="4">
    <location>
        <begin position="28"/>
        <end position="578"/>
    </location>
</feature>
<dbReference type="SMART" id="SM00267">
    <property type="entry name" value="GGDEF"/>
    <property type="match status" value="1"/>
</dbReference>
<evidence type="ECO:0000256" key="1">
    <source>
        <dbReference type="ARBA" id="ARBA00012528"/>
    </source>
</evidence>
<evidence type="ECO:0000256" key="3">
    <source>
        <dbReference type="SAM" id="Phobius"/>
    </source>
</evidence>
<feature type="transmembrane region" description="Helical" evidence="3">
    <location>
        <begin position="324"/>
        <end position="344"/>
    </location>
</feature>
<evidence type="ECO:0000313" key="6">
    <source>
        <dbReference type="EMBL" id="WEK45217.1"/>
    </source>
</evidence>
<evidence type="ECO:0000259" key="5">
    <source>
        <dbReference type="PROSITE" id="PS50887"/>
    </source>
</evidence>
<evidence type="ECO:0000256" key="4">
    <source>
        <dbReference type="SAM" id="SignalP"/>
    </source>
</evidence>
<comment type="catalytic activity">
    <reaction evidence="2">
        <text>2 GTP = 3',3'-c-di-GMP + 2 diphosphate</text>
        <dbReference type="Rhea" id="RHEA:24898"/>
        <dbReference type="ChEBI" id="CHEBI:33019"/>
        <dbReference type="ChEBI" id="CHEBI:37565"/>
        <dbReference type="ChEBI" id="CHEBI:58805"/>
        <dbReference type="EC" id="2.7.7.65"/>
    </reaction>
</comment>
<accession>A0AAJ6BLN2</accession>
<dbReference type="PROSITE" id="PS50887">
    <property type="entry name" value="GGDEF"/>
    <property type="match status" value="1"/>
</dbReference>
<dbReference type="EC" id="2.7.7.65" evidence="1"/>
<dbReference type="InterPro" id="IPR000160">
    <property type="entry name" value="GGDEF_dom"/>
</dbReference>
<keyword evidence="4" id="KW-0732">Signal</keyword>
<dbReference type="Gene3D" id="3.30.70.270">
    <property type="match status" value="1"/>
</dbReference>
<feature type="transmembrane region" description="Helical" evidence="3">
    <location>
        <begin position="198"/>
        <end position="224"/>
    </location>
</feature>
<feature type="transmembrane region" description="Helical" evidence="3">
    <location>
        <begin position="293"/>
        <end position="312"/>
    </location>
</feature>
<dbReference type="EMBL" id="CP119316">
    <property type="protein sequence ID" value="WEK45217.1"/>
    <property type="molecule type" value="Genomic_DNA"/>
</dbReference>
<gene>
    <name evidence="6" type="ORF">P0Y56_09225</name>
</gene>
<feature type="transmembrane region" description="Helical" evidence="3">
    <location>
        <begin position="356"/>
        <end position="373"/>
    </location>
</feature>
<keyword evidence="3" id="KW-0472">Membrane</keyword>
<keyword evidence="3" id="KW-0812">Transmembrane</keyword>
<dbReference type="AlphaFoldDB" id="A0AAJ6BLN2"/>
<dbReference type="InterPro" id="IPR011623">
    <property type="entry name" value="7TMR_DISM_rcpt_extracell_dom1"/>
</dbReference>
<sequence>MGRFNRLFAWFALLVGLCAAAPAAATAIAPACHAFSGDATAYAELSARPVAWDCGPTHWKDSRPVGWLRFEAKDWRGRMTPVNFVTRITKFDRVTVLLIAGNGAIRSFEYHPDDAVPRAGRSVFSLGLPPIPEDTAQIAVRFERAWNAAVLSDARLSDDPDGGAWPVALLAGMGMLIGLLFAPVIFDLATFSVLRQRFVLWHGALVLAMLVYVLSFSGMISVFLDLRIETIAALNGLAPAVAVAAAGFFVVDFLEPGALSRRMRNAVMVASLVALAVPGTITVHPPFLDYTSHQFYFLGFVPALAVHAAALAQAYRRRSRSVKFLIAAWTPLLLMGAERIVRGLGLYGAPPMVDELLYLGLVVEVVISALGVADRMLSLRDQRDVARGQARILGDLAEHDPLTGLLNRRAIEPRFGELCNAGFNTFALIDLDDFKAINDRHGHAVGDEVLRAVAVGLAPDPDTLAMRLGGEEFLLLLRGSDGKNRAEQRRQSLARHIAARVPGLDRIVTASMGLIEGPPETMAASEFREVYARADKLLYEAKLAGRNRMFGEKLTLFAIPKGERRGGDRRKGNRRRET</sequence>
<feature type="domain" description="GGDEF" evidence="5">
    <location>
        <begin position="422"/>
        <end position="554"/>
    </location>
</feature>
<evidence type="ECO:0000313" key="7">
    <source>
        <dbReference type="Proteomes" id="UP001218362"/>
    </source>
</evidence>
<dbReference type="InterPro" id="IPR050469">
    <property type="entry name" value="Diguanylate_Cyclase"/>
</dbReference>
<feature type="transmembrane region" description="Helical" evidence="3">
    <location>
        <begin position="230"/>
        <end position="254"/>
    </location>
</feature>
<organism evidence="6 7">
    <name type="scientific">Candidatus Andeanibacterium colombiense</name>
    <dbReference type="NCBI Taxonomy" id="3121345"/>
    <lineage>
        <taxon>Bacteria</taxon>
        <taxon>Pseudomonadati</taxon>
        <taxon>Pseudomonadota</taxon>
        <taxon>Alphaproteobacteria</taxon>
        <taxon>Sphingomonadales</taxon>
        <taxon>Sphingomonadaceae</taxon>
        <taxon>Candidatus Andeanibacterium</taxon>
    </lineage>
</organism>
<feature type="transmembrane region" description="Helical" evidence="3">
    <location>
        <begin position="164"/>
        <end position="186"/>
    </location>
</feature>
<name>A0AAJ6BLN2_9SPHN</name>
<dbReference type="GO" id="GO:0052621">
    <property type="term" value="F:diguanylate cyclase activity"/>
    <property type="evidence" value="ECO:0007669"/>
    <property type="project" value="UniProtKB-EC"/>
</dbReference>
<dbReference type="Proteomes" id="UP001218362">
    <property type="component" value="Chromosome"/>
</dbReference>
<dbReference type="KEGG" id="acob:P0Y56_09225"/>
<feature type="transmembrane region" description="Helical" evidence="3">
    <location>
        <begin position="266"/>
        <end position="287"/>
    </location>
</feature>
<reference evidence="6" key="1">
    <citation type="submission" date="2023-03" db="EMBL/GenBank/DDBJ databases">
        <title>Andean soil-derived lignocellulolytic bacterial consortium as a source of novel taxa and putative plastic-active enzymes.</title>
        <authorList>
            <person name="Diaz-Garcia L."/>
            <person name="Chuvochina M."/>
            <person name="Feuerriegel G."/>
            <person name="Bunk B."/>
            <person name="Sproer C."/>
            <person name="Streit W.R."/>
            <person name="Rodriguez L.M."/>
            <person name="Overmann J."/>
            <person name="Jimenez D.J."/>
        </authorList>
    </citation>
    <scope>NUCLEOTIDE SEQUENCE</scope>
    <source>
        <strain evidence="6">MAG 26</strain>
    </source>
</reference>
<dbReference type="SUPFAM" id="SSF55073">
    <property type="entry name" value="Nucleotide cyclase"/>
    <property type="match status" value="1"/>
</dbReference>
<dbReference type="PANTHER" id="PTHR45138:SF9">
    <property type="entry name" value="DIGUANYLATE CYCLASE DGCM-RELATED"/>
    <property type="match status" value="1"/>
</dbReference>
<dbReference type="PANTHER" id="PTHR45138">
    <property type="entry name" value="REGULATORY COMPONENTS OF SENSORY TRANSDUCTION SYSTEM"/>
    <property type="match status" value="1"/>
</dbReference>